<dbReference type="InterPro" id="IPR029058">
    <property type="entry name" value="AB_hydrolase_fold"/>
</dbReference>
<evidence type="ECO:0000256" key="1">
    <source>
        <dbReference type="SAM" id="MobiDB-lite"/>
    </source>
</evidence>
<dbReference type="SMART" id="SM00456">
    <property type="entry name" value="WW"/>
    <property type="match status" value="1"/>
</dbReference>
<dbReference type="Pfam" id="PF00326">
    <property type="entry name" value="Peptidase_S9"/>
    <property type="match status" value="1"/>
</dbReference>
<name>A0AA35PVU7_9HYPO</name>
<comment type="caution">
    <text evidence="3">The sequence shown here is derived from an EMBL/GenBank/DDBJ whole genome shotgun (WGS) entry which is preliminary data.</text>
</comment>
<dbReference type="GO" id="GO:0006508">
    <property type="term" value="P:proteolysis"/>
    <property type="evidence" value="ECO:0007669"/>
    <property type="project" value="InterPro"/>
</dbReference>
<keyword evidence="4" id="KW-1185">Reference proteome</keyword>
<evidence type="ECO:0000313" key="4">
    <source>
        <dbReference type="Proteomes" id="UP001160390"/>
    </source>
</evidence>
<dbReference type="AlphaFoldDB" id="A0AA35PVU7"/>
<proteinExistence type="predicted"/>
<dbReference type="InterPro" id="IPR001202">
    <property type="entry name" value="WW_dom"/>
</dbReference>
<dbReference type="InterPro" id="IPR036020">
    <property type="entry name" value="WW_dom_sf"/>
</dbReference>
<dbReference type="CDD" id="cd00201">
    <property type="entry name" value="WW"/>
    <property type="match status" value="1"/>
</dbReference>
<accession>A0AA35PVU7</accession>
<feature type="region of interest" description="Disordered" evidence="1">
    <location>
        <begin position="241"/>
        <end position="260"/>
    </location>
</feature>
<sequence length="473" mass="53718">MFAKLEEKCHFETFVAHSWLPAEDKVEFVLVDIDGQPVRPAFHHRDLARQLEKHAGSSLGSDKLPFTWIEIEDGLVHFRFQKQIWGYNIEEMYSAHRRANSHRGILHWLTGVRRAATSLDEGKSLSVFDIYAVKPSGETTFYLSISQGQTLLQRSNIGVVWKFVGSRSRVKGVYYVPDMQHDAIILVDSNFNEYIGTCDSDLPKGWEERIIETGLVYYPDHNTKSTSWRLPFRSFPTISPNQMGSSPRFETEGSDSPQSQFNQLAEVEKSGDDETTVFIHQYNVWMRSSREERGLSSGGNSESPYVSKTILISPNKQSAIVWQCMAAEDMSMSYNIDYTPDNQFLPKLIQISTQLPADSIRAGRPRLFSVSTQSEISTTDDLFSNPFSIHDLGWILRGDEYRFLFIKRGLQLLLVVGGLDTVVNPASTMRLATELNRNGREYELLFIPDGGHNCGSGSGRKKVARFLRNHLEP</sequence>
<feature type="domain" description="WW" evidence="2">
    <location>
        <begin position="200"/>
        <end position="233"/>
    </location>
</feature>
<dbReference type="SUPFAM" id="SSF53474">
    <property type="entry name" value="alpha/beta-Hydrolases"/>
    <property type="match status" value="1"/>
</dbReference>
<dbReference type="EMBL" id="CABFNP030000456">
    <property type="protein sequence ID" value="CAI6017108.1"/>
    <property type="molecule type" value="Genomic_DNA"/>
</dbReference>
<dbReference type="PROSITE" id="PS50020">
    <property type="entry name" value="WW_DOMAIN_2"/>
    <property type="match status" value="1"/>
</dbReference>
<organism evidence="3 4">
    <name type="scientific">Clonostachys chloroleuca</name>
    <dbReference type="NCBI Taxonomy" id="1926264"/>
    <lineage>
        <taxon>Eukaryota</taxon>
        <taxon>Fungi</taxon>
        <taxon>Dikarya</taxon>
        <taxon>Ascomycota</taxon>
        <taxon>Pezizomycotina</taxon>
        <taxon>Sordariomycetes</taxon>
        <taxon>Hypocreomycetidae</taxon>
        <taxon>Hypocreales</taxon>
        <taxon>Bionectriaceae</taxon>
        <taxon>Clonostachys</taxon>
    </lineage>
</organism>
<dbReference type="InterPro" id="IPR001375">
    <property type="entry name" value="Peptidase_S9_cat"/>
</dbReference>
<protein>
    <recommendedName>
        <fullName evidence="2">WW domain-containing protein</fullName>
    </recommendedName>
</protein>
<reference evidence="3" key="1">
    <citation type="submission" date="2023-01" db="EMBL/GenBank/DDBJ databases">
        <authorList>
            <person name="Piombo E."/>
        </authorList>
    </citation>
    <scope>NUCLEOTIDE SEQUENCE</scope>
</reference>
<evidence type="ECO:0000259" key="2">
    <source>
        <dbReference type="PROSITE" id="PS50020"/>
    </source>
</evidence>
<dbReference type="SUPFAM" id="SSF51045">
    <property type="entry name" value="WW domain"/>
    <property type="match status" value="1"/>
</dbReference>
<dbReference type="GO" id="GO:0008236">
    <property type="term" value="F:serine-type peptidase activity"/>
    <property type="evidence" value="ECO:0007669"/>
    <property type="project" value="InterPro"/>
</dbReference>
<dbReference type="Gene3D" id="2.20.70.10">
    <property type="match status" value="1"/>
</dbReference>
<dbReference type="Gene3D" id="3.40.50.1820">
    <property type="entry name" value="alpha/beta hydrolase"/>
    <property type="match status" value="1"/>
</dbReference>
<evidence type="ECO:0000313" key="3">
    <source>
        <dbReference type="EMBL" id="CAI6017108.1"/>
    </source>
</evidence>
<dbReference type="Proteomes" id="UP001160390">
    <property type="component" value="Unassembled WGS sequence"/>
</dbReference>
<gene>
    <name evidence="3" type="ORF">CCHLO57077_00015097</name>
</gene>